<organism evidence="13 14">
    <name type="scientific">Zostera marina</name>
    <name type="common">Eelgrass</name>
    <dbReference type="NCBI Taxonomy" id="29655"/>
    <lineage>
        <taxon>Eukaryota</taxon>
        <taxon>Viridiplantae</taxon>
        <taxon>Streptophyta</taxon>
        <taxon>Embryophyta</taxon>
        <taxon>Tracheophyta</taxon>
        <taxon>Spermatophyta</taxon>
        <taxon>Magnoliopsida</taxon>
        <taxon>Liliopsida</taxon>
        <taxon>Zosteraceae</taxon>
        <taxon>Zostera</taxon>
    </lineage>
</organism>
<evidence type="ECO:0000256" key="8">
    <source>
        <dbReference type="ARBA" id="ARBA00023242"/>
    </source>
</evidence>
<dbReference type="OrthoDB" id="424551at2759"/>
<evidence type="ECO:0000313" key="13">
    <source>
        <dbReference type="EMBL" id="KMZ71093.1"/>
    </source>
</evidence>
<dbReference type="EC" id="2.3.1.257" evidence="4"/>
<gene>
    <name evidence="13" type="ORF">ZOSMA_189G00540</name>
</gene>
<dbReference type="STRING" id="29655.A0A0K9PPU6"/>
<dbReference type="GO" id="GO:0010485">
    <property type="term" value="F:histone H4 acetyltransferase activity"/>
    <property type="evidence" value="ECO:0000318"/>
    <property type="project" value="GO_Central"/>
</dbReference>
<sequence>MASMEVKQKAMVAFNKEKKKMKRKEVLEKKKAVDRAIKAASVVKDHLVFYTPFRQFNRNGLSMYLESGSGEQLSSPLKSYIQTLLKVNMEGPYGPEWLVEEKIKRREMVASEARYIFVRENVDNTTSLEEAESTSRIKWSSNDDNIVGFLHYRFTVEEDVPVVYIYELQLESFIQNKGLGKFLMRLIELISRKNHMRAVVLTVQKANFAAMNFYTKKLGYTISSISPSKVDPLQNGYGKSYEILCKTFDQEAKAKLEEEIYV</sequence>
<comment type="catalytic activity">
    <reaction evidence="11">
        <text>N-terminal L-seryl-[histone H4] + acetyl-CoA = N-terminal N(alpha)-acetyl-L-seryl-[histone H4] + CoA + H(+)</text>
        <dbReference type="Rhea" id="RHEA:50596"/>
        <dbReference type="Rhea" id="RHEA-COMP:12740"/>
        <dbReference type="Rhea" id="RHEA-COMP:12743"/>
        <dbReference type="ChEBI" id="CHEBI:15378"/>
        <dbReference type="ChEBI" id="CHEBI:57287"/>
        <dbReference type="ChEBI" id="CHEBI:57288"/>
        <dbReference type="ChEBI" id="CHEBI:64738"/>
        <dbReference type="ChEBI" id="CHEBI:83690"/>
        <dbReference type="EC" id="2.3.1.257"/>
    </reaction>
</comment>
<proteinExistence type="inferred from homology"/>
<keyword evidence="9" id="KW-0012">Acyltransferase</keyword>
<dbReference type="PANTHER" id="PTHR20531">
    <property type="entry name" value="N-ALPHA-ACETYLTRANSFERASE 40"/>
    <property type="match status" value="1"/>
</dbReference>
<dbReference type="CDD" id="cd04301">
    <property type="entry name" value="NAT_SF"/>
    <property type="match status" value="1"/>
</dbReference>
<dbReference type="SUPFAM" id="SSF55729">
    <property type="entry name" value="Acyl-CoA N-acyltransferases (Nat)"/>
    <property type="match status" value="1"/>
</dbReference>
<evidence type="ECO:0000256" key="9">
    <source>
        <dbReference type="ARBA" id="ARBA00023315"/>
    </source>
</evidence>
<keyword evidence="7 13" id="KW-0808">Transferase</keyword>
<dbReference type="OMA" id="AYLHYRF"/>
<comment type="subcellular location">
    <subcellularLocation>
        <location evidence="2">Cytoplasm</location>
    </subcellularLocation>
    <subcellularLocation>
        <location evidence="1">Nucleus</location>
    </subcellularLocation>
</comment>
<evidence type="ECO:0000256" key="1">
    <source>
        <dbReference type="ARBA" id="ARBA00004123"/>
    </source>
</evidence>
<dbReference type="GO" id="GO:0005737">
    <property type="term" value="C:cytoplasm"/>
    <property type="evidence" value="ECO:0007669"/>
    <property type="project" value="UniProtKB-SubCell"/>
</dbReference>
<keyword evidence="6" id="KW-0963">Cytoplasm</keyword>
<protein>
    <recommendedName>
        <fullName evidence="5">N-alpha-acetyltransferase 40</fullName>
        <ecNumber evidence="4">2.3.1.257</ecNumber>
    </recommendedName>
</protein>
<comment type="catalytic activity">
    <reaction evidence="10">
        <text>N-terminal L-seryl-[histone H2A] + acetyl-CoA = N-terminal N(alpha)-acetyl-L-seryl-[histone H2A] + CoA + H(+)</text>
        <dbReference type="Rhea" id="RHEA:50600"/>
        <dbReference type="Rhea" id="RHEA-COMP:12742"/>
        <dbReference type="Rhea" id="RHEA-COMP:12744"/>
        <dbReference type="ChEBI" id="CHEBI:15378"/>
        <dbReference type="ChEBI" id="CHEBI:57287"/>
        <dbReference type="ChEBI" id="CHEBI:57288"/>
        <dbReference type="ChEBI" id="CHEBI:64738"/>
        <dbReference type="ChEBI" id="CHEBI:83690"/>
        <dbReference type="EC" id="2.3.1.257"/>
    </reaction>
</comment>
<evidence type="ECO:0000256" key="2">
    <source>
        <dbReference type="ARBA" id="ARBA00004496"/>
    </source>
</evidence>
<evidence type="ECO:0000256" key="3">
    <source>
        <dbReference type="ARBA" id="ARBA00008870"/>
    </source>
</evidence>
<dbReference type="Pfam" id="PF00583">
    <property type="entry name" value="Acetyltransf_1"/>
    <property type="match status" value="1"/>
</dbReference>
<dbReference type="PROSITE" id="PS51186">
    <property type="entry name" value="GNAT"/>
    <property type="match status" value="1"/>
</dbReference>
<dbReference type="Gene3D" id="3.40.630.30">
    <property type="match status" value="1"/>
</dbReference>
<dbReference type="InterPro" id="IPR000182">
    <property type="entry name" value="GNAT_dom"/>
</dbReference>
<evidence type="ECO:0000256" key="4">
    <source>
        <dbReference type="ARBA" id="ARBA00012950"/>
    </source>
</evidence>
<accession>A0A0K9PPU6</accession>
<dbReference type="EMBL" id="LFYR01000691">
    <property type="protein sequence ID" value="KMZ71093.1"/>
    <property type="molecule type" value="Genomic_DNA"/>
</dbReference>
<reference evidence="14" key="1">
    <citation type="journal article" date="2016" name="Nature">
        <title>The genome of the seagrass Zostera marina reveals angiosperm adaptation to the sea.</title>
        <authorList>
            <person name="Olsen J.L."/>
            <person name="Rouze P."/>
            <person name="Verhelst B."/>
            <person name="Lin Y.-C."/>
            <person name="Bayer T."/>
            <person name="Collen J."/>
            <person name="Dattolo E."/>
            <person name="De Paoli E."/>
            <person name="Dittami S."/>
            <person name="Maumus F."/>
            <person name="Michel G."/>
            <person name="Kersting A."/>
            <person name="Lauritano C."/>
            <person name="Lohaus R."/>
            <person name="Toepel M."/>
            <person name="Tonon T."/>
            <person name="Vanneste K."/>
            <person name="Amirebrahimi M."/>
            <person name="Brakel J."/>
            <person name="Bostroem C."/>
            <person name="Chovatia M."/>
            <person name="Grimwood J."/>
            <person name="Jenkins J.W."/>
            <person name="Jueterbock A."/>
            <person name="Mraz A."/>
            <person name="Stam W.T."/>
            <person name="Tice H."/>
            <person name="Bornberg-Bauer E."/>
            <person name="Green P.J."/>
            <person name="Pearson G.A."/>
            <person name="Procaccini G."/>
            <person name="Duarte C.M."/>
            <person name="Schmutz J."/>
            <person name="Reusch T.B.H."/>
            <person name="Van de Peer Y."/>
        </authorList>
    </citation>
    <scope>NUCLEOTIDE SEQUENCE [LARGE SCALE GENOMIC DNA]</scope>
    <source>
        <strain evidence="14">cv. Finnish</strain>
    </source>
</reference>
<evidence type="ECO:0000256" key="6">
    <source>
        <dbReference type="ARBA" id="ARBA00022490"/>
    </source>
</evidence>
<evidence type="ECO:0000259" key="12">
    <source>
        <dbReference type="PROSITE" id="PS51186"/>
    </source>
</evidence>
<evidence type="ECO:0000256" key="10">
    <source>
        <dbReference type="ARBA" id="ARBA00047821"/>
    </source>
</evidence>
<dbReference type="GO" id="GO:0043998">
    <property type="term" value="F:histone H2A acetyltransferase activity"/>
    <property type="evidence" value="ECO:0000318"/>
    <property type="project" value="GO_Central"/>
</dbReference>
<dbReference type="GO" id="GO:0005634">
    <property type="term" value="C:nucleus"/>
    <property type="evidence" value="ECO:0000318"/>
    <property type="project" value="GO_Central"/>
</dbReference>
<dbReference type="AlphaFoldDB" id="A0A0K9PPU6"/>
<keyword evidence="8" id="KW-0539">Nucleus</keyword>
<feature type="domain" description="N-acetyltransferase" evidence="12">
    <location>
        <begin position="101"/>
        <end position="246"/>
    </location>
</feature>
<comment type="caution">
    <text evidence="13">The sequence shown here is derived from an EMBL/GenBank/DDBJ whole genome shotgun (WGS) entry which is preliminary data.</text>
</comment>
<dbReference type="Proteomes" id="UP000036987">
    <property type="component" value="Unassembled WGS sequence"/>
</dbReference>
<dbReference type="GO" id="GO:1990189">
    <property type="term" value="F:protein N-terminal-serine acetyltransferase activity"/>
    <property type="evidence" value="ECO:0000318"/>
    <property type="project" value="GO_Central"/>
</dbReference>
<comment type="similarity">
    <text evidence="3">Belongs to the acetyltransferase family. NAA40 subfamily.</text>
</comment>
<keyword evidence="14" id="KW-1185">Reference proteome</keyword>
<name>A0A0K9PPU6_ZOSMR</name>
<dbReference type="InterPro" id="IPR016181">
    <property type="entry name" value="Acyl_CoA_acyltransferase"/>
</dbReference>
<evidence type="ECO:0000313" key="14">
    <source>
        <dbReference type="Proteomes" id="UP000036987"/>
    </source>
</evidence>
<dbReference type="InterPro" id="IPR039949">
    <property type="entry name" value="NAA40"/>
</dbReference>
<evidence type="ECO:0000256" key="7">
    <source>
        <dbReference type="ARBA" id="ARBA00022679"/>
    </source>
</evidence>
<evidence type="ECO:0000256" key="11">
    <source>
        <dbReference type="ARBA" id="ARBA00049524"/>
    </source>
</evidence>
<dbReference type="PANTHER" id="PTHR20531:SF1">
    <property type="entry name" value="N-ALPHA-ACETYLTRANSFERASE 40"/>
    <property type="match status" value="1"/>
</dbReference>
<evidence type="ECO:0000256" key="5">
    <source>
        <dbReference type="ARBA" id="ARBA00015043"/>
    </source>
</evidence>